<evidence type="ECO:0000256" key="4">
    <source>
        <dbReference type="ARBA" id="ARBA00022884"/>
    </source>
</evidence>
<dbReference type="GO" id="GO:0010468">
    <property type="term" value="P:regulation of gene expression"/>
    <property type="evidence" value="ECO:0007669"/>
    <property type="project" value="TreeGrafter"/>
</dbReference>
<gene>
    <name evidence="7" type="ORF">Nepgr_012403</name>
</gene>
<comment type="subcellular location">
    <subcellularLocation>
        <location evidence="6">Cytoplasm</location>
    </subcellularLocation>
    <subcellularLocation>
        <location evidence="6">Nucleus</location>
        <location evidence="6">Nucleolus</location>
    </subcellularLocation>
    <subcellularLocation>
        <location evidence="1 6">Nucleus</location>
    </subcellularLocation>
</comment>
<keyword evidence="4 6" id="KW-0694">RNA-binding</keyword>
<evidence type="ECO:0000256" key="2">
    <source>
        <dbReference type="ARBA" id="ARBA00009154"/>
    </source>
</evidence>
<evidence type="ECO:0000256" key="3">
    <source>
        <dbReference type="ARBA" id="ARBA00022552"/>
    </source>
</evidence>
<organism evidence="7 8">
    <name type="scientific">Nepenthes gracilis</name>
    <name type="common">Slender pitcher plant</name>
    <dbReference type="NCBI Taxonomy" id="150966"/>
    <lineage>
        <taxon>Eukaryota</taxon>
        <taxon>Viridiplantae</taxon>
        <taxon>Streptophyta</taxon>
        <taxon>Embryophyta</taxon>
        <taxon>Tracheophyta</taxon>
        <taxon>Spermatophyta</taxon>
        <taxon>Magnoliopsida</taxon>
        <taxon>eudicotyledons</taxon>
        <taxon>Gunneridae</taxon>
        <taxon>Pentapetalae</taxon>
        <taxon>Caryophyllales</taxon>
        <taxon>Nepenthaceae</taxon>
        <taxon>Nepenthes</taxon>
    </lineage>
</organism>
<dbReference type="GO" id="GO:0000460">
    <property type="term" value="P:maturation of 5.8S rRNA"/>
    <property type="evidence" value="ECO:0007669"/>
    <property type="project" value="TreeGrafter"/>
</dbReference>
<dbReference type="PANTHER" id="PTHR15341:SF3">
    <property type="entry name" value="NUCLEAR NUCLEIC ACID-BINDING PROTEIN C1D"/>
    <property type="match status" value="1"/>
</dbReference>
<comment type="subunit">
    <text evidence="6">Monomer and homodimer.</text>
</comment>
<comment type="similarity">
    <text evidence="2 6">Belongs to the C1D family.</text>
</comment>
<dbReference type="InterPro" id="IPR011082">
    <property type="entry name" value="Exosome-assoc_fac/DNA_repair"/>
</dbReference>
<keyword evidence="3 6" id="KW-0698">rRNA processing</keyword>
<dbReference type="EMBL" id="BSYO01000010">
    <property type="protein sequence ID" value="GMH10562.1"/>
    <property type="molecule type" value="Genomic_DNA"/>
</dbReference>
<evidence type="ECO:0000256" key="5">
    <source>
        <dbReference type="ARBA" id="ARBA00023242"/>
    </source>
</evidence>
<keyword evidence="6" id="KW-0963">Cytoplasm</keyword>
<evidence type="ECO:0000313" key="7">
    <source>
        <dbReference type="EMBL" id="GMH10562.1"/>
    </source>
</evidence>
<protein>
    <recommendedName>
        <fullName evidence="6">Nuclear nucleic acid-binding protein C1D</fullName>
    </recommendedName>
</protein>
<keyword evidence="5 6" id="KW-0539">Nucleus</keyword>
<keyword evidence="6" id="KW-0238">DNA-binding</keyword>
<accession>A0AAD3SH96</accession>
<dbReference type="AlphaFoldDB" id="A0AAD3SH96"/>
<dbReference type="GO" id="GO:0005737">
    <property type="term" value="C:cytoplasm"/>
    <property type="evidence" value="ECO:0007669"/>
    <property type="project" value="UniProtKB-SubCell"/>
</dbReference>
<reference evidence="7" key="1">
    <citation type="submission" date="2023-05" db="EMBL/GenBank/DDBJ databases">
        <title>Nepenthes gracilis genome sequencing.</title>
        <authorList>
            <person name="Fukushima K."/>
        </authorList>
    </citation>
    <scope>NUCLEOTIDE SEQUENCE</scope>
    <source>
        <strain evidence="7">SING2019-196</strain>
    </source>
</reference>
<comment type="function">
    <text evidence="6">Plays a role in the recruitment of the exosome to pre-rRNA to mediate the 3'-5' end processing of the 5.8S rRNA.</text>
</comment>
<dbReference type="GO" id="GO:0000178">
    <property type="term" value="C:exosome (RNase complex)"/>
    <property type="evidence" value="ECO:0007669"/>
    <property type="project" value="TreeGrafter"/>
</dbReference>
<proteinExistence type="inferred from homology"/>
<sequence length="109" mass="12327">MEAGNECNSRIVPERVMEAVKRTLVNVEELRTNFDEFLSLSDPEVQAEMPPLQRAQSLLLLAKAASTLFTVRLRCNGVQPDDHPIKRELCGYNSVFYQTSQTDSGEERP</sequence>
<comment type="caution">
    <text evidence="7">The sequence shown here is derived from an EMBL/GenBank/DDBJ whole genome shotgun (WGS) entry which is preliminary data.</text>
</comment>
<keyword evidence="8" id="KW-1185">Reference proteome</keyword>
<dbReference type="GO" id="GO:0005730">
    <property type="term" value="C:nucleolus"/>
    <property type="evidence" value="ECO:0007669"/>
    <property type="project" value="UniProtKB-SubCell"/>
</dbReference>
<dbReference type="GO" id="GO:0003677">
    <property type="term" value="F:DNA binding"/>
    <property type="evidence" value="ECO:0007669"/>
    <property type="project" value="UniProtKB-KW"/>
</dbReference>
<evidence type="ECO:0000256" key="6">
    <source>
        <dbReference type="RuleBase" id="RU368003"/>
    </source>
</evidence>
<evidence type="ECO:0000313" key="8">
    <source>
        <dbReference type="Proteomes" id="UP001279734"/>
    </source>
</evidence>
<evidence type="ECO:0000256" key="1">
    <source>
        <dbReference type="ARBA" id="ARBA00004123"/>
    </source>
</evidence>
<dbReference type="Pfam" id="PF04000">
    <property type="entry name" value="Sas10_Utp3"/>
    <property type="match status" value="1"/>
</dbReference>
<dbReference type="InterPro" id="IPR007146">
    <property type="entry name" value="Sas10/Utp3/C1D"/>
</dbReference>
<dbReference type="GO" id="GO:0003723">
    <property type="term" value="F:RNA binding"/>
    <property type="evidence" value="ECO:0007669"/>
    <property type="project" value="UniProtKB-UniRule"/>
</dbReference>
<dbReference type="PANTHER" id="PTHR15341">
    <property type="entry name" value="SUN-COR STEROID HORMONE RECEPTOR CO-REPRESSOR"/>
    <property type="match status" value="1"/>
</dbReference>
<name>A0AAD3SH96_NEPGR</name>
<dbReference type="Proteomes" id="UP001279734">
    <property type="component" value="Unassembled WGS sequence"/>
</dbReference>